<dbReference type="GO" id="GO:0005524">
    <property type="term" value="F:ATP binding"/>
    <property type="evidence" value="ECO:0007669"/>
    <property type="project" value="UniProtKB-UniRule"/>
</dbReference>
<dbReference type="InterPro" id="IPR036652">
    <property type="entry name" value="YjeF_N_dom_sf"/>
</dbReference>
<dbReference type="Proteomes" id="UP000031246">
    <property type="component" value="Unassembled WGS sequence"/>
</dbReference>
<dbReference type="InterPro" id="IPR004443">
    <property type="entry name" value="YjeF_N_dom"/>
</dbReference>
<evidence type="ECO:0000256" key="16">
    <source>
        <dbReference type="ARBA" id="ARBA00049209"/>
    </source>
</evidence>
<dbReference type="SUPFAM" id="SSF53613">
    <property type="entry name" value="Ribokinase-like"/>
    <property type="match status" value="1"/>
</dbReference>
<dbReference type="PROSITE" id="PS01050">
    <property type="entry name" value="YJEF_C_2"/>
    <property type="match status" value="1"/>
</dbReference>
<evidence type="ECO:0000256" key="17">
    <source>
        <dbReference type="HAMAP-Rule" id="MF_01965"/>
    </source>
</evidence>
<feature type="binding site" evidence="18">
    <location>
        <position position="163"/>
    </location>
    <ligand>
        <name>K(+)</name>
        <dbReference type="ChEBI" id="CHEBI:29103"/>
    </ligand>
</feature>
<dbReference type="PANTHER" id="PTHR12592">
    <property type="entry name" value="ATP-DEPENDENT (S)-NAD(P)H-HYDRATE DEHYDRATASE FAMILY MEMBER"/>
    <property type="match status" value="1"/>
</dbReference>
<comment type="cofactor">
    <cofactor evidence="18 19">
        <name>K(+)</name>
        <dbReference type="ChEBI" id="CHEBI:29103"/>
    </cofactor>
    <text evidence="18 19">Binds 1 potassium ion per subunit.</text>
</comment>
<feature type="binding site" evidence="17">
    <location>
        <position position="263"/>
    </location>
    <ligand>
        <name>(6S)-NADPHX</name>
        <dbReference type="ChEBI" id="CHEBI:64076"/>
    </ligand>
</feature>
<feature type="domain" description="YjeF C-terminal" evidence="20">
    <location>
        <begin position="228"/>
        <end position="495"/>
    </location>
</feature>
<dbReference type="GO" id="GO:0052856">
    <property type="term" value="F:NAD(P)HX epimerase activity"/>
    <property type="evidence" value="ECO:0007669"/>
    <property type="project" value="UniProtKB-UniRule"/>
</dbReference>
<comment type="catalytic activity">
    <reaction evidence="15 17 19">
        <text>(6S)-NADHX + ADP = AMP + phosphate + NADH + H(+)</text>
        <dbReference type="Rhea" id="RHEA:32223"/>
        <dbReference type="ChEBI" id="CHEBI:15378"/>
        <dbReference type="ChEBI" id="CHEBI:43474"/>
        <dbReference type="ChEBI" id="CHEBI:57945"/>
        <dbReference type="ChEBI" id="CHEBI:64074"/>
        <dbReference type="ChEBI" id="CHEBI:456215"/>
        <dbReference type="ChEBI" id="CHEBI:456216"/>
        <dbReference type="EC" id="4.2.1.136"/>
    </reaction>
</comment>
<evidence type="ECO:0000256" key="3">
    <source>
        <dbReference type="ARBA" id="ARBA00006001"/>
    </source>
</evidence>
<dbReference type="EMBL" id="JSYN01000025">
    <property type="protein sequence ID" value="KIA91936.1"/>
    <property type="molecule type" value="Genomic_DNA"/>
</dbReference>
<dbReference type="InterPro" id="IPR017953">
    <property type="entry name" value="Carbohydrate_kinase_pred_CS"/>
</dbReference>
<dbReference type="Pfam" id="PF03853">
    <property type="entry name" value="YjeF_N"/>
    <property type="match status" value="1"/>
</dbReference>
<evidence type="ECO:0000256" key="18">
    <source>
        <dbReference type="HAMAP-Rule" id="MF_01966"/>
    </source>
</evidence>
<dbReference type="SUPFAM" id="SSF64153">
    <property type="entry name" value="YjeF N-terminal domain-like"/>
    <property type="match status" value="1"/>
</dbReference>
<gene>
    <name evidence="18" type="primary">nnrE</name>
    <name evidence="17" type="synonym">nnrD</name>
    <name evidence="22" type="ORF">OC25_19360</name>
</gene>
<reference evidence="22 23" key="1">
    <citation type="submission" date="2014-10" db="EMBL/GenBank/DDBJ databases">
        <title>Pedobacter Kyungheensis.</title>
        <authorList>
            <person name="Anderson B.M."/>
            <person name="Newman J.D."/>
        </authorList>
    </citation>
    <scope>NUCLEOTIDE SEQUENCE [LARGE SCALE GENOMIC DNA]</scope>
    <source>
        <strain evidence="22 23">KACC 16221</strain>
    </source>
</reference>
<keyword evidence="9 18" id="KW-0630">Potassium</keyword>
<dbReference type="NCBIfam" id="TIGR00196">
    <property type="entry name" value="yjeF_cterm"/>
    <property type="match status" value="1"/>
</dbReference>
<feature type="domain" description="YjeF N-terminal" evidence="21">
    <location>
        <begin position="10"/>
        <end position="218"/>
    </location>
</feature>
<dbReference type="GO" id="GO:0052855">
    <property type="term" value="F:ADP-dependent NAD(P)H-hydrate dehydratase activity"/>
    <property type="evidence" value="ECO:0007669"/>
    <property type="project" value="UniProtKB-UniRule"/>
</dbReference>
<dbReference type="GO" id="GO:0110051">
    <property type="term" value="P:metabolite repair"/>
    <property type="evidence" value="ECO:0007669"/>
    <property type="project" value="TreeGrafter"/>
</dbReference>
<comment type="similarity">
    <text evidence="17">Belongs to the NnrD/CARKD family.</text>
</comment>
<comment type="caution">
    <text evidence="22">The sequence shown here is derived from an EMBL/GenBank/DDBJ whole genome shotgun (WGS) entry which is preliminary data.</text>
</comment>
<sequence length="498" mass="54673">MLTLLTSAQMRHADQFTIVNKPIASIDLMEKAARAFVQCFIRDEFDASKSIAIFCGKGNNGGDGLAIAHLLLVNGYENVKVYIVNFSTKQTDDFAINLQRLDESRCKKAIINQPADLKHIKTDLIIDAVLGSGLNKPLTGDYAELAHAINKLNKKVYAVDVPTGFFAEGSLTSNYNGVKAYKTICFQRPKINFFFPESALATEKYEVANIELDEDFIQKQDTDFYLTEEKDIQKILKKRKLFSHKGTYGHALIIAGNTNTMGAALLASMACLHTGAGLTTACIPESGLTALNTALPEVMALPRAEYMRIEHPAKYQTIAIGPGLGIDAENERLLESLIMANRELVIDADALNILAERPDLIKKLPKHSILTPHVKEFDRLFGEHDTWWDRVQTAKTQAHQLQIVIVLKNQYTFVCLPDGKVYINPTGNPAMAQGGMGDVLTGIISGLVAQNYPAADAAIAGCYIHGQTGDELAKEQHVVTASQLALNIAKEIKVLTTR</sequence>
<dbReference type="GO" id="GO:0046496">
    <property type="term" value="P:nicotinamide nucleotide metabolic process"/>
    <property type="evidence" value="ECO:0007669"/>
    <property type="project" value="UniProtKB-UniRule"/>
</dbReference>
<dbReference type="PANTHER" id="PTHR12592:SF0">
    <property type="entry name" value="ATP-DEPENDENT (S)-NAD(P)H-HYDRATE DEHYDRATASE"/>
    <property type="match status" value="1"/>
</dbReference>
<comment type="catalytic activity">
    <reaction evidence="2 18 19">
        <text>(6R)-NADPHX = (6S)-NADPHX</text>
        <dbReference type="Rhea" id="RHEA:32227"/>
        <dbReference type="ChEBI" id="CHEBI:64076"/>
        <dbReference type="ChEBI" id="CHEBI:64077"/>
        <dbReference type="EC" id="5.1.99.6"/>
    </reaction>
</comment>
<dbReference type="InterPro" id="IPR029056">
    <property type="entry name" value="Ribokinase-like"/>
</dbReference>
<keyword evidence="22" id="KW-0808">Transferase</keyword>
<keyword evidence="5 18" id="KW-0479">Metal-binding</keyword>
<feature type="binding site" evidence="18">
    <location>
        <position position="160"/>
    </location>
    <ligand>
        <name>(6S)-NADPHX</name>
        <dbReference type="ChEBI" id="CHEBI:64076"/>
    </ligand>
</feature>
<dbReference type="HAMAP" id="MF_01965">
    <property type="entry name" value="NADHX_dehydratase"/>
    <property type="match status" value="1"/>
</dbReference>
<keyword evidence="22" id="KW-0418">Kinase</keyword>
<comment type="cofactor">
    <cofactor evidence="17">
        <name>Mg(2+)</name>
        <dbReference type="ChEBI" id="CHEBI:18420"/>
    </cofactor>
</comment>
<dbReference type="PROSITE" id="PS51385">
    <property type="entry name" value="YJEF_N"/>
    <property type="match status" value="1"/>
</dbReference>
<feature type="binding site" evidence="17">
    <location>
        <begin position="408"/>
        <end position="412"/>
    </location>
    <ligand>
        <name>AMP</name>
        <dbReference type="ChEBI" id="CHEBI:456215"/>
    </ligand>
</feature>
<evidence type="ECO:0000256" key="7">
    <source>
        <dbReference type="ARBA" id="ARBA00022840"/>
    </source>
</evidence>
<dbReference type="RefSeq" id="WP_039479493.1">
    <property type="nucleotide sequence ID" value="NZ_JSYN01000025.1"/>
</dbReference>
<comment type="subunit">
    <text evidence="17">Homotetramer.</text>
</comment>
<comment type="function">
    <text evidence="17">Catalyzes the dehydration of the S-form of NAD(P)HX at the expense of ADP, which is converted to AMP. Together with NAD(P)HX epimerase, which catalyzes the epimerization of the S- and R-forms, the enzyme allows the repair of both epimers of NAD(P)HX, a damaged form of NAD(P)H that is a result of enzymatic or heat-dependent hydration.</text>
</comment>
<comment type="similarity">
    <text evidence="3 19">In the N-terminal section; belongs to the NnrE/AIBP family.</text>
</comment>
<evidence type="ECO:0000256" key="6">
    <source>
        <dbReference type="ARBA" id="ARBA00022741"/>
    </source>
</evidence>
<keyword evidence="23" id="KW-1185">Reference proteome</keyword>
<evidence type="ECO:0000313" key="22">
    <source>
        <dbReference type="EMBL" id="KIA91936.1"/>
    </source>
</evidence>
<evidence type="ECO:0000256" key="1">
    <source>
        <dbReference type="ARBA" id="ARBA00000013"/>
    </source>
</evidence>
<proteinExistence type="inferred from homology"/>
<evidence type="ECO:0000256" key="8">
    <source>
        <dbReference type="ARBA" id="ARBA00022857"/>
    </source>
</evidence>
<dbReference type="AlphaFoldDB" id="A0A0C1D4J7"/>
<dbReference type="HAMAP" id="MF_01966">
    <property type="entry name" value="NADHX_epimerase"/>
    <property type="match status" value="1"/>
</dbReference>
<evidence type="ECO:0000256" key="15">
    <source>
        <dbReference type="ARBA" id="ARBA00048238"/>
    </source>
</evidence>
<dbReference type="Gene3D" id="3.40.1190.20">
    <property type="match status" value="1"/>
</dbReference>
<evidence type="ECO:0000256" key="12">
    <source>
        <dbReference type="ARBA" id="ARBA00023239"/>
    </source>
</evidence>
<protein>
    <recommendedName>
        <fullName evidence="19">Bifunctional NAD(P)H-hydrate repair enzyme</fullName>
    </recommendedName>
    <alternativeName>
        <fullName evidence="19">Nicotinamide nucleotide repair protein</fullName>
    </alternativeName>
    <domain>
        <recommendedName>
            <fullName evidence="19">ADP-dependent (S)-NAD(P)H-hydrate dehydratase</fullName>
            <ecNumber evidence="19">4.2.1.136</ecNumber>
        </recommendedName>
        <alternativeName>
            <fullName evidence="19">ADP-dependent NAD(P)HX dehydratase</fullName>
        </alternativeName>
    </domain>
    <domain>
        <recommendedName>
            <fullName evidence="19">NAD(P)H-hydrate epimerase</fullName>
            <ecNumber evidence="19">5.1.99.6</ecNumber>
        </recommendedName>
    </domain>
</protein>
<dbReference type="Pfam" id="PF01256">
    <property type="entry name" value="Carb_kinase"/>
    <property type="match status" value="1"/>
</dbReference>
<evidence type="ECO:0000256" key="19">
    <source>
        <dbReference type="PIRNR" id="PIRNR017184"/>
    </source>
</evidence>
<comment type="function">
    <text evidence="14 19">Bifunctional enzyme that catalyzes the epimerization of the S- and R-forms of NAD(P)HX and the dehydration of the S-form of NAD(P)HX at the expense of ADP, which is converted to AMP. This allows the repair of both epimers of NAD(P)HX, a damaged form of NAD(P)H that is a result of enzymatic or heat-dependent hydration.</text>
</comment>
<accession>A0A0C1D4J7</accession>
<comment type="similarity">
    <text evidence="18">Belongs to the NnrE/AIBP family.</text>
</comment>
<dbReference type="Gene3D" id="3.40.50.10260">
    <property type="entry name" value="YjeF N-terminal domain"/>
    <property type="match status" value="1"/>
</dbReference>
<feature type="binding site" evidence="17">
    <location>
        <position position="373"/>
    </location>
    <ligand>
        <name>(6S)-NADPHX</name>
        <dbReference type="ChEBI" id="CHEBI:64076"/>
    </ligand>
</feature>
<feature type="binding site" evidence="17">
    <location>
        <position position="438"/>
    </location>
    <ligand>
        <name>(6S)-NADPHX</name>
        <dbReference type="ChEBI" id="CHEBI:64076"/>
    </ligand>
</feature>
<keyword evidence="13" id="KW-0511">Multifunctional enzyme</keyword>
<feature type="binding site" evidence="18">
    <location>
        <position position="60"/>
    </location>
    <ligand>
        <name>K(+)</name>
        <dbReference type="ChEBI" id="CHEBI:29103"/>
    </ligand>
</feature>
<feature type="binding site" evidence="18">
    <location>
        <position position="142"/>
    </location>
    <ligand>
        <name>(6S)-NADPHX</name>
        <dbReference type="ChEBI" id="CHEBI:64076"/>
    </ligand>
</feature>
<keyword evidence="6 17" id="KW-0547">Nucleotide-binding</keyword>
<comment type="catalytic activity">
    <reaction evidence="1 18 19">
        <text>(6R)-NADHX = (6S)-NADHX</text>
        <dbReference type="Rhea" id="RHEA:32215"/>
        <dbReference type="ChEBI" id="CHEBI:64074"/>
        <dbReference type="ChEBI" id="CHEBI:64075"/>
        <dbReference type="EC" id="5.1.99.6"/>
    </reaction>
</comment>
<feature type="binding site" evidence="17">
    <location>
        <position position="437"/>
    </location>
    <ligand>
        <name>AMP</name>
        <dbReference type="ChEBI" id="CHEBI:456215"/>
    </ligand>
</feature>
<comment type="catalytic activity">
    <reaction evidence="16 17 19">
        <text>(6S)-NADPHX + ADP = AMP + phosphate + NADPH + H(+)</text>
        <dbReference type="Rhea" id="RHEA:32235"/>
        <dbReference type="ChEBI" id="CHEBI:15378"/>
        <dbReference type="ChEBI" id="CHEBI:43474"/>
        <dbReference type="ChEBI" id="CHEBI:57783"/>
        <dbReference type="ChEBI" id="CHEBI:64076"/>
        <dbReference type="ChEBI" id="CHEBI:456215"/>
        <dbReference type="ChEBI" id="CHEBI:456216"/>
        <dbReference type="EC" id="4.2.1.136"/>
    </reaction>
</comment>
<comment type="similarity">
    <text evidence="4 19">In the C-terminal section; belongs to the NnrD/CARKD family.</text>
</comment>
<dbReference type="PIRSF" id="PIRSF017184">
    <property type="entry name" value="Nnr"/>
    <property type="match status" value="1"/>
</dbReference>
<dbReference type="GO" id="GO:0046872">
    <property type="term" value="F:metal ion binding"/>
    <property type="evidence" value="ECO:0007669"/>
    <property type="project" value="UniProtKB-UniRule"/>
</dbReference>
<name>A0A0C1D4J7_9SPHI</name>
<keyword evidence="11 18" id="KW-0413">Isomerase</keyword>
<evidence type="ECO:0000259" key="20">
    <source>
        <dbReference type="PROSITE" id="PS51383"/>
    </source>
</evidence>
<evidence type="ECO:0000256" key="10">
    <source>
        <dbReference type="ARBA" id="ARBA00023027"/>
    </source>
</evidence>
<dbReference type="NCBIfam" id="TIGR00197">
    <property type="entry name" value="yjeF_nterm"/>
    <property type="match status" value="1"/>
</dbReference>
<dbReference type="CDD" id="cd01171">
    <property type="entry name" value="YXKO-related"/>
    <property type="match status" value="1"/>
</dbReference>
<evidence type="ECO:0000256" key="11">
    <source>
        <dbReference type="ARBA" id="ARBA00023235"/>
    </source>
</evidence>
<evidence type="ECO:0000313" key="23">
    <source>
        <dbReference type="Proteomes" id="UP000031246"/>
    </source>
</evidence>
<feature type="binding site" evidence="18">
    <location>
        <position position="127"/>
    </location>
    <ligand>
        <name>K(+)</name>
        <dbReference type="ChEBI" id="CHEBI:29103"/>
    </ligand>
</feature>
<feature type="binding site" evidence="18">
    <location>
        <begin position="131"/>
        <end position="137"/>
    </location>
    <ligand>
        <name>(6S)-NADPHX</name>
        <dbReference type="ChEBI" id="CHEBI:64076"/>
    </ligand>
</feature>
<dbReference type="InterPro" id="IPR000631">
    <property type="entry name" value="CARKD"/>
</dbReference>
<organism evidence="22 23">
    <name type="scientific">Pedobacter kyungheensis</name>
    <dbReference type="NCBI Taxonomy" id="1069985"/>
    <lineage>
        <taxon>Bacteria</taxon>
        <taxon>Pseudomonadati</taxon>
        <taxon>Bacteroidota</taxon>
        <taxon>Sphingobacteriia</taxon>
        <taxon>Sphingobacteriales</taxon>
        <taxon>Sphingobacteriaceae</taxon>
        <taxon>Pedobacter</taxon>
    </lineage>
</organism>
<feature type="binding site" evidence="17">
    <location>
        <position position="323"/>
    </location>
    <ligand>
        <name>(6S)-NADPHX</name>
        <dbReference type="ChEBI" id="CHEBI:64076"/>
    </ligand>
</feature>
<comment type="function">
    <text evidence="18">Catalyzes the epimerization of the S- and R-forms of NAD(P)HX, a damaged form of NAD(P)H that is a result of enzymatic or heat-dependent hydration. This is a prerequisite for the S-specific NAD(P)H-hydrate dehydratase to allow the repair of both epimers of NAD(P)HX.</text>
</comment>
<keyword evidence="8 17" id="KW-0521">NADP</keyword>
<keyword evidence="12 17" id="KW-0456">Lyase</keyword>
<evidence type="ECO:0000256" key="5">
    <source>
        <dbReference type="ARBA" id="ARBA00022723"/>
    </source>
</evidence>
<evidence type="ECO:0000259" key="21">
    <source>
        <dbReference type="PROSITE" id="PS51385"/>
    </source>
</evidence>
<dbReference type="GO" id="GO:0016301">
    <property type="term" value="F:kinase activity"/>
    <property type="evidence" value="ECO:0007669"/>
    <property type="project" value="UniProtKB-KW"/>
</dbReference>
<keyword evidence="7 17" id="KW-0067">ATP-binding</keyword>
<dbReference type="EC" id="4.2.1.136" evidence="19"/>
<feature type="binding site" evidence="18">
    <location>
        <begin position="59"/>
        <end position="63"/>
    </location>
    <ligand>
        <name>(6S)-NADPHX</name>
        <dbReference type="ChEBI" id="CHEBI:64076"/>
    </ligand>
</feature>
<dbReference type="PROSITE" id="PS51383">
    <property type="entry name" value="YJEF_C_3"/>
    <property type="match status" value="1"/>
</dbReference>
<keyword evidence="10 17" id="KW-0520">NAD</keyword>
<evidence type="ECO:0000256" key="2">
    <source>
        <dbReference type="ARBA" id="ARBA00000909"/>
    </source>
</evidence>
<evidence type="ECO:0000256" key="14">
    <source>
        <dbReference type="ARBA" id="ARBA00025153"/>
    </source>
</evidence>
<evidence type="ECO:0000256" key="13">
    <source>
        <dbReference type="ARBA" id="ARBA00023268"/>
    </source>
</evidence>
<dbReference type="EC" id="5.1.99.6" evidence="19"/>
<evidence type="ECO:0000256" key="9">
    <source>
        <dbReference type="ARBA" id="ARBA00022958"/>
    </source>
</evidence>
<evidence type="ECO:0000256" key="4">
    <source>
        <dbReference type="ARBA" id="ARBA00009524"/>
    </source>
</evidence>
<dbReference type="InterPro" id="IPR030677">
    <property type="entry name" value="Nnr"/>
</dbReference>